<dbReference type="EMBL" id="JACRSZ010000004">
    <property type="protein sequence ID" value="MBC8572679.1"/>
    <property type="molecule type" value="Genomic_DNA"/>
</dbReference>
<evidence type="ECO:0000256" key="2">
    <source>
        <dbReference type="ARBA" id="ARBA00004651"/>
    </source>
</evidence>
<evidence type="ECO:0000256" key="8">
    <source>
        <dbReference type="ARBA" id="ARBA00022692"/>
    </source>
</evidence>
<feature type="transmembrane region" description="Helical" evidence="13">
    <location>
        <begin position="97"/>
        <end position="118"/>
    </location>
</feature>
<protein>
    <recommendedName>
        <fullName evidence="4">Probable multidrug resistance protein NorM</fullName>
    </recommendedName>
    <alternativeName>
        <fullName evidence="12">Multidrug-efflux transporter</fullName>
    </alternativeName>
</protein>
<comment type="subcellular location">
    <subcellularLocation>
        <location evidence="2">Cell membrane</location>
        <topology evidence="2">Multi-pass membrane protein</topology>
    </subcellularLocation>
</comment>
<dbReference type="Pfam" id="PF01554">
    <property type="entry name" value="MatE"/>
    <property type="match status" value="2"/>
</dbReference>
<accession>A0ABR7N8G6</accession>
<feature type="transmembrane region" description="Helical" evidence="13">
    <location>
        <begin position="170"/>
        <end position="189"/>
    </location>
</feature>
<dbReference type="Proteomes" id="UP000657421">
    <property type="component" value="Unassembled WGS sequence"/>
</dbReference>
<keyword evidence="9 13" id="KW-1133">Transmembrane helix</keyword>
<evidence type="ECO:0000256" key="9">
    <source>
        <dbReference type="ARBA" id="ARBA00022989"/>
    </source>
</evidence>
<evidence type="ECO:0000256" key="7">
    <source>
        <dbReference type="ARBA" id="ARBA00022475"/>
    </source>
</evidence>
<feature type="transmembrane region" description="Helical" evidence="13">
    <location>
        <begin position="318"/>
        <end position="339"/>
    </location>
</feature>
<proteinExistence type="inferred from homology"/>
<keyword evidence="10" id="KW-0406">Ion transport</keyword>
<evidence type="ECO:0000313" key="14">
    <source>
        <dbReference type="EMBL" id="MBC8572679.1"/>
    </source>
</evidence>
<feature type="transmembrane region" description="Helical" evidence="13">
    <location>
        <begin position="195"/>
        <end position="215"/>
    </location>
</feature>
<dbReference type="PANTHER" id="PTHR43298:SF2">
    <property type="entry name" value="FMN_FAD EXPORTER YEEO-RELATED"/>
    <property type="match status" value="1"/>
</dbReference>
<evidence type="ECO:0000256" key="13">
    <source>
        <dbReference type="SAM" id="Phobius"/>
    </source>
</evidence>
<feature type="transmembrane region" description="Helical" evidence="13">
    <location>
        <begin position="416"/>
        <end position="438"/>
    </location>
</feature>
<evidence type="ECO:0000256" key="11">
    <source>
        <dbReference type="ARBA" id="ARBA00023136"/>
    </source>
</evidence>
<dbReference type="InterPro" id="IPR050222">
    <property type="entry name" value="MATE_MdtK"/>
</dbReference>
<comment type="function">
    <text evidence="1">Multidrug efflux pump.</text>
</comment>
<keyword evidence="7" id="KW-1003">Cell membrane</keyword>
<dbReference type="RefSeq" id="WP_249307705.1">
    <property type="nucleotide sequence ID" value="NZ_JACRSZ010000004.1"/>
</dbReference>
<evidence type="ECO:0000256" key="6">
    <source>
        <dbReference type="ARBA" id="ARBA00022449"/>
    </source>
</evidence>
<name>A0ABR7N8G6_9FIRM</name>
<comment type="similarity">
    <text evidence="3">Belongs to the multi antimicrobial extrusion (MATE) (TC 2.A.66.1) family.</text>
</comment>
<reference evidence="14 15" key="1">
    <citation type="submission" date="2020-08" db="EMBL/GenBank/DDBJ databases">
        <title>Genome public.</title>
        <authorList>
            <person name="Liu C."/>
            <person name="Sun Q."/>
        </authorList>
    </citation>
    <scope>NUCLEOTIDE SEQUENCE [LARGE SCALE GENOMIC DNA]</scope>
    <source>
        <strain evidence="14 15">NSJ-46</strain>
    </source>
</reference>
<dbReference type="PANTHER" id="PTHR43298">
    <property type="entry name" value="MULTIDRUG RESISTANCE PROTEIN NORM-RELATED"/>
    <property type="match status" value="1"/>
</dbReference>
<dbReference type="NCBIfam" id="TIGR00797">
    <property type="entry name" value="matE"/>
    <property type="match status" value="1"/>
</dbReference>
<dbReference type="CDD" id="cd13138">
    <property type="entry name" value="MATE_yoeA_like"/>
    <property type="match status" value="1"/>
</dbReference>
<comment type="caution">
    <text evidence="14">The sequence shown here is derived from an EMBL/GenBank/DDBJ whole genome shotgun (WGS) entry which is preliminary data.</text>
</comment>
<keyword evidence="8 13" id="KW-0812">Transmembrane</keyword>
<feature type="transmembrane region" description="Helical" evidence="13">
    <location>
        <begin position="62"/>
        <end position="85"/>
    </location>
</feature>
<dbReference type="InterPro" id="IPR048279">
    <property type="entry name" value="MdtK-like"/>
</dbReference>
<dbReference type="PIRSF" id="PIRSF006603">
    <property type="entry name" value="DinF"/>
    <property type="match status" value="1"/>
</dbReference>
<evidence type="ECO:0000256" key="4">
    <source>
        <dbReference type="ARBA" id="ARBA00020268"/>
    </source>
</evidence>
<dbReference type="InterPro" id="IPR002528">
    <property type="entry name" value="MATE_fam"/>
</dbReference>
<evidence type="ECO:0000256" key="10">
    <source>
        <dbReference type="ARBA" id="ARBA00023065"/>
    </source>
</evidence>
<feature type="transmembrane region" description="Helical" evidence="13">
    <location>
        <begin position="138"/>
        <end position="158"/>
    </location>
</feature>
<evidence type="ECO:0000256" key="5">
    <source>
        <dbReference type="ARBA" id="ARBA00022448"/>
    </source>
</evidence>
<evidence type="ECO:0000313" key="15">
    <source>
        <dbReference type="Proteomes" id="UP000657421"/>
    </source>
</evidence>
<keyword evidence="6" id="KW-0050">Antiport</keyword>
<organism evidence="14 15">
    <name type="scientific">Jingyaoa shaoxingensis</name>
    <dbReference type="NCBI Taxonomy" id="2763671"/>
    <lineage>
        <taxon>Bacteria</taxon>
        <taxon>Bacillati</taxon>
        <taxon>Bacillota</taxon>
        <taxon>Clostridia</taxon>
        <taxon>Lachnospirales</taxon>
        <taxon>Lachnospiraceae</taxon>
        <taxon>Jingyaoa</taxon>
    </lineage>
</organism>
<keyword evidence="5" id="KW-0813">Transport</keyword>
<evidence type="ECO:0000256" key="12">
    <source>
        <dbReference type="ARBA" id="ARBA00031636"/>
    </source>
</evidence>
<feature type="transmembrane region" description="Helical" evidence="13">
    <location>
        <begin position="359"/>
        <end position="381"/>
    </location>
</feature>
<keyword evidence="11 13" id="KW-0472">Membrane</keyword>
<gene>
    <name evidence="14" type="ORF">H8716_06210</name>
</gene>
<keyword evidence="15" id="KW-1185">Reference proteome</keyword>
<feature type="transmembrane region" description="Helical" evidence="13">
    <location>
        <begin position="388"/>
        <end position="410"/>
    </location>
</feature>
<sequence>MGQKEKMINLTEGSVAKGLWEFTLPLMLGQLLQQLYNVADAWVIGNYADNASFAAVSAGGSLTFLVVGFFNGISIGGGVVISRYFGAKDHKNVSKAIHTNVLFGLIASILATVLTVWLTPQMLVWMQTPENVIPYSITYFRIYFAGVSMIILYNIFMAVMRAVGDSIHPLYYLCVSSVVNVILDLVLVAGMHKGVAGAAIATVVSQGLSAILCLIRMQKTGGYMRIHLSQLKYDGPMMKQVLYQGLPAGIQNSALSLGNIVVQSNINSFGEFAMSGLGAHSKIEGFVFIPIISVSNALSTLVSQNLGAGKVDRAKKGAFIGMAASMVITVFMGIGMYILAPYLIGIFTSEPQSVEYGVVFMRTVTIFYLFLTFTHEAIGILRGLGKSVIPMIGMFGFWCVGRILYVTIALHFIPDFRVICWAYPITWTCTTVTFAIVLSRTRWKIY</sequence>
<evidence type="ECO:0000256" key="1">
    <source>
        <dbReference type="ARBA" id="ARBA00003408"/>
    </source>
</evidence>
<evidence type="ECO:0000256" key="3">
    <source>
        <dbReference type="ARBA" id="ARBA00010199"/>
    </source>
</evidence>